<dbReference type="RefSeq" id="WP_146150980.1">
    <property type="nucleotide sequence ID" value="NZ_PXYI01000003.1"/>
</dbReference>
<proteinExistence type="predicted"/>
<comment type="caution">
    <text evidence="4">The sequence shown here is derived from an EMBL/GenBank/DDBJ whole genome shotgun (WGS) entry which is preliminary data.</text>
</comment>
<accession>A0A2P7QRG4</accession>
<reference evidence="4 5" key="1">
    <citation type="submission" date="2018-03" db="EMBL/GenBank/DDBJ databases">
        <title>The draft genome of Sphingosinicella sp. GL-C-18.</title>
        <authorList>
            <person name="Liu L."/>
            <person name="Li L."/>
            <person name="Liang L."/>
            <person name="Zhang X."/>
            <person name="Wang T."/>
        </authorList>
    </citation>
    <scope>NUCLEOTIDE SEQUENCE [LARGE SCALE GENOMIC DNA]</scope>
    <source>
        <strain evidence="4 5">GL-C-18</strain>
    </source>
</reference>
<feature type="region of interest" description="Disordered" evidence="1">
    <location>
        <begin position="272"/>
        <end position="309"/>
    </location>
</feature>
<dbReference type="InterPro" id="IPR032710">
    <property type="entry name" value="NTF2-like_dom_sf"/>
</dbReference>
<dbReference type="Pfam" id="PF14534">
    <property type="entry name" value="DUF4440"/>
    <property type="match status" value="1"/>
</dbReference>
<dbReference type="OrthoDB" id="7201546at2"/>
<evidence type="ECO:0000256" key="1">
    <source>
        <dbReference type="SAM" id="MobiDB-lite"/>
    </source>
</evidence>
<evidence type="ECO:0000313" key="4">
    <source>
        <dbReference type="EMBL" id="PSJ40520.1"/>
    </source>
</evidence>
<evidence type="ECO:0000259" key="3">
    <source>
        <dbReference type="Pfam" id="PF14534"/>
    </source>
</evidence>
<keyword evidence="2" id="KW-0732">Signal</keyword>
<gene>
    <name evidence="4" type="ORF">C7I55_09310</name>
</gene>
<protein>
    <recommendedName>
        <fullName evidence="3">DUF4440 domain-containing protein</fullName>
    </recommendedName>
</protein>
<feature type="chain" id="PRO_5015146818" description="DUF4440 domain-containing protein" evidence="2">
    <location>
        <begin position="20"/>
        <end position="309"/>
    </location>
</feature>
<dbReference type="InterPro" id="IPR027843">
    <property type="entry name" value="DUF4440"/>
</dbReference>
<organism evidence="4 5">
    <name type="scientific">Allosphingosinicella deserti</name>
    <dbReference type="NCBI Taxonomy" id="2116704"/>
    <lineage>
        <taxon>Bacteria</taxon>
        <taxon>Pseudomonadati</taxon>
        <taxon>Pseudomonadota</taxon>
        <taxon>Alphaproteobacteria</taxon>
        <taxon>Sphingomonadales</taxon>
        <taxon>Sphingomonadaceae</taxon>
        <taxon>Allosphingosinicella</taxon>
    </lineage>
</organism>
<dbReference type="Gene3D" id="3.10.450.50">
    <property type="match status" value="2"/>
</dbReference>
<keyword evidence="5" id="KW-1185">Reference proteome</keyword>
<dbReference type="EMBL" id="PXYI01000003">
    <property type="protein sequence ID" value="PSJ40520.1"/>
    <property type="molecule type" value="Genomic_DNA"/>
</dbReference>
<sequence>MLRACLFLMSLSAPAAAFASDAAPVVAAERAFAAMAQDQGISAAFKTFAAEDGILLVPEPTPARPHFEKLGDAPGSLRWWPVYAGIAQSGDLGFTTGPFVSDDGRNTGQGWFFTIWKRQLDGRWRWLLDHGTPTAAPSAIGSDAPFVSLAPGTAGGAGAAAELDAVEAKLNSALAGDARAALDAVLADDARVMRQGPQPFIGRAAFSAALLHGPQSIRTRPLGSGVSDAGDLGYSFGHADWEQGGRTLNGHYVRLWQRRNEGWKLIVDELVPRPEPRRGATPAATPAPPPATSEDHAGTGFAAPTRPSP</sequence>
<feature type="signal peptide" evidence="2">
    <location>
        <begin position="1"/>
        <end position="19"/>
    </location>
</feature>
<dbReference type="Proteomes" id="UP000241167">
    <property type="component" value="Unassembled WGS sequence"/>
</dbReference>
<evidence type="ECO:0000313" key="5">
    <source>
        <dbReference type="Proteomes" id="UP000241167"/>
    </source>
</evidence>
<dbReference type="SUPFAM" id="SSF54427">
    <property type="entry name" value="NTF2-like"/>
    <property type="match status" value="2"/>
</dbReference>
<name>A0A2P7QRG4_9SPHN</name>
<feature type="domain" description="DUF4440" evidence="3">
    <location>
        <begin position="164"/>
        <end position="265"/>
    </location>
</feature>
<dbReference type="AlphaFoldDB" id="A0A2P7QRG4"/>
<evidence type="ECO:0000256" key="2">
    <source>
        <dbReference type="SAM" id="SignalP"/>
    </source>
</evidence>